<sequence>MSVIATAALRIIPGLFIANSGIGKIGMPAEMSTGIQEAAASGIPALKNLPAEKFGTYLGYAETALGAALLAPVVPNWVAGAGLTAFGSGLLTMYFSNPENTEEDGIRPSYEGISLAKDSWLVAMGVALLADGLADKSAKEAKKEAKQAQKEAKKLIRQNS</sequence>
<evidence type="ECO:0000313" key="2">
    <source>
        <dbReference type="Proteomes" id="UP001180840"/>
    </source>
</evidence>
<organism evidence="1 2">
    <name type="scientific">Corynebacterium guangdongense</name>
    <dbReference type="NCBI Taxonomy" id="1783348"/>
    <lineage>
        <taxon>Bacteria</taxon>
        <taxon>Bacillati</taxon>
        <taxon>Actinomycetota</taxon>
        <taxon>Actinomycetes</taxon>
        <taxon>Mycobacteriales</taxon>
        <taxon>Corynebacteriaceae</taxon>
        <taxon>Corynebacterium</taxon>
    </lineage>
</organism>
<evidence type="ECO:0008006" key="3">
    <source>
        <dbReference type="Google" id="ProtNLM"/>
    </source>
</evidence>
<reference evidence="1" key="1">
    <citation type="submission" date="2023-07" db="EMBL/GenBank/DDBJ databases">
        <title>Sequencing the genomes of 1000 actinobacteria strains.</title>
        <authorList>
            <person name="Klenk H.-P."/>
        </authorList>
    </citation>
    <scope>NUCLEOTIDE SEQUENCE</scope>
    <source>
        <strain evidence="1">DSM 107476</strain>
    </source>
</reference>
<comment type="caution">
    <text evidence="1">The sequence shown here is derived from an EMBL/GenBank/DDBJ whole genome shotgun (WGS) entry which is preliminary data.</text>
</comment>
<protein>
    <recommendedName>
        <fullName evidence="3">DoxX family membrane protein</fullName>
    </recommendedName>
</protein>
<evidence type="ECO:0000313" key="1">
    <source>
        <dbReference type="EMBL" id="MDR7328767.1"/>
    </source>
</evidence>
<keyword evidence="2" id="KW-1185">Reference proteome</keyword>
<proteinExistence type="predicted"/>
<gene>
    <name evidence="1" type="ORF">J2S39_000443</name>
</gene>
<accession>A0ABU1ZX12</accession>
<dbReference type="EMBL" id="JAVDXZ010000001">
    <property type="protein sequence ID" value="MDR7328767.1"/>
    <property type="molecule type" value="Genomic_DNA"/>
</dbReference>
<dbReference type="RefSeq" id="WP_290197763.1">
    <property type="nucleotide sequence ID" value="NZ_CP047654.1"/>
</dbReference>
<name>A0ABU1ZX12_9CORY</name>
<dbReference type="Proteomes" id="UP001180840">
    <property type="component" value="Unassembled WGS sequence"/>
</dbReference>